<feature type="domain" description="RRM" evidence="11">
    <location>
        <begin position="627"/>
        <end position="700"/>
    </location>
</feature>
<dbReference type="EMBL" id="JANAWD010000028">
    <property type="protein sequence ID" value="KAJ3490444.1"/>
    <property type="molecule type" value="Genomic_DNA"/>
</dbReference>
<evidence type="ECO:0000256" key="3">
    <source>
        <dbReference type="ARBA" id="ARBA00022737"/>
    </source>
</evidence>
<evidence type="ECO:0000256" key="8">
    <source>
        <dbReference type="ARBA" id="ARBA00093627"/>
    </source>
</evidence>
<dbReference type="SMART" id="SM00360">
    <property type="entry name" value="RRM"/>
    <property type="match status" value="4"/>
</dbReference>
<comment type="caution">
    <text evidence="12">The sequence shown here is derived from an EMBL/GenBank/DDBJ whole genome shotgun (WGS) entry which is preliminary data.</text>
</comment>
<keyword evidence="5" id="KW-0508">mRNA splicing</keyword>
<evidence type="ECO:0000256" key="9">
    <source>
        <dbReference type="PROSITE-ProRule" id="PRU00176"/>
    </source>
</evidence>
<comment type="function">
    <text evidence="7">Functions as a recycling factor of the spliceosome, a machinery that forms on each precursor-messenger RNA (pre-mRNA) and catalyzes the removal of introns. Chaperones the re-annealing of U4 and U6 snRNAs (small nuclear RNAs) released from previous rounds of splicing, an initial step in reforming the U4/U6-U5 tri-snRNP (small nuclear ribonucleoprotein) that can reassemble into another spliceosome complex; this step involves binding U6 and facilitating the unwinding of the U6 internal stem loop, followed by base-pairing of U6 to U4.</text>
</comment>
<feature type="domain" description="RRM" evidence="11">
    <location>
        <begin position="886"/>
        <end position="969"/>
    </location>
</feature>
<protein>
    <recommendedName>
        <fullName evidence="8">U4/U6 snRNA-associated-splicing factor PRP24</fullName>
    </recommendedName>
</protein>
<dbReference type="CDD" id="cd12296">
    <property type="entry name" value="RRM1_Prp24"/>
    <property type="match status" value="1"/>
</dbReference>
<keyword evidence="3" id="KW-0677">Repeat</keyword>
<dbReference type="InterPro" id="IPR011990">
    <property type="entry name" value="TPR-like_helical_dom_sf"/>
</dbReference>
<dbReference type="PROSITE" id="PS50102">
    <property type="entry name" value="RRM"/>
    <property type="match status" value="4"/>
</dbReference>
<dbReference type="InterPro" id="IPR034398">
    <property type="entry name" value="Prp24_RRM2"/>
</dbReference>
<dbReference type="InterPro" id="IPR035979">
    <property type="entry name" value="RBD_domain_sf"/>
</dbReference>
<organism evidence="12 13">
    <name type="scientific">Meripilus lineatus</name>
    <dbReference type="NCBI Taxonomy" id="2056292"/>
    <lineage>
        <taxon>Eukaryota</taxon>
        <taxon>Fungi</taxon>
        <taxon>Dikarya</taxon>
        <taxon>Basidiomycota</taxon>
        <taxon>Agaricomycotina</taxon>
        <taxon>Agaricomycetes</taxon>
        <taxon>Polyporales</taxon>
        <taxon>Meripilaceae</taxon>
        <taxon>Meripilus</taxon>
    </lineage>
</organism>
<evidence type="ECO:0000256" key="1">
    <source>
        <dbReference type="ARBA" id="ARBA00004123"/>
    </source>
</evidence>
<dbReference type="InterPro" id="IPR012677">
    <property type="entry name" value="Nucleotide-bd_a/b_plait_sf"/>
</dbReference>
<dbReference type="FunFam" id="3.30.70.330:FF:000365">
    <property type="entry name" value="U4/U6 snRNA-associated-splicing factor PRP24"/>
    <property type="match status" value="1"/>
</dbReference>
<reference evidence="12" key="1">
    <citation type="submission" date="2022-07" db="EMBL/GenBank/DDBJ databases">
        <title>Genome Sequence of Physisporinus lineatus.</title>
        <authorList>
            <person name="Buettner E."/>
        </authorList>
    </citation>
    <scope>NUCLEOTIDE SEQUENCE</scope>
    <source>
        <strain evidence="12">VT162</strain>
    </source>
</reference>
<evidence type="ECO:0000256" key="4">
    <source>
        <dbReference type="ARBA" id="ARBA00022884"/>
    </source>
</evidence>
<evidence type="ECO:0000313" key="13">
    <source>
        <dbReference type="Proteomes" id="UP001212997"/>
    </source>
</evidence>
<dbReference type="InterPro" id="IPR000504">
    <property type="entry name" value="RRM_dom"/>
</dbReference>
<dbReference type="GO" id="GO:0006397">
    <property type="term" value="P:mRNA processing"/>
    <property type="evidence" value="ECO:0007669"/>
    <property type="project" value="UniProtKB-KW"/>
</dbReference>
<proteinExistence type="predicted"/>
<dbReference type="CDD" id="cd00590">
    <property type="entry name" value="RRM_SF"/>
    <property type="match status" value="1"/>
</dbReference>
<keyword evidence="4 9" id="KW-0694">RNA-binding</keyword>
<evidence type="ECO:0000256" key="2">
    <source>
        <dbReference type="ARBA" id="ARBA00022664"/>
    </source>
</evidence>
<name>A0AAD5YMU7_9APHY</name>
<feature type="region of interest" description="Disordered" evidence="10">
    <location>
        <begin position="961"/>
        <end position="1029"/>
    </location>
</feature>
<dbReference type="Gene3D" id="1.25.40.10">
    <property type="entry name" value="Tetratricopeptide repeat domain"/>
    <property type="match status" value="3"/>
</dbReference>
<feature type="domain" description="RRM" evidence="11">
    <location>
        <begin position="701"/>
        <end position="778"/>
    </location>
</feature>
<sequence length="1029" mass="115002">MDSQDNTDTLLEELSNVLSQLVDNPHDLALLAQIVKISISPGTQEHLESGLEMATSLWPVGDYVWLPLIKNKLNAEAAESAEGVVEILELFEKAEGDYFSIPILQNHIQYLIDRHTRYSTEGDKPEELGELFSTEWTRAAISDIVSKGSGHLTQSQTLWDLWKDWELDMLQNSPEESARLVPILDQMLLDRLKQPHANSDETFQSYSTFTTNYKPPDEYEPLLVQASKLRSKAVKAFNIREPLETSLAQANNSLEGYAYCIASEKAQKVSDMNIQCTLYERAIAEADKRRFAGEANAEEVLRSFWIGYVDFLRQKSVDSEQRLKVFRRATRSTPGSGDLWARYFRFLEHTKSEDPAVSAAFESALSFTPILSDVDQLVPLVLSRAGYEKRKVEAGEGVLPSSTNFTSQFTLRVGGDGFETLMNILTEGIARVRKASRKGDPQLRLEKFMSTICTELADSPENAIALWQDTTKHYKTSYLAWTAYIDVLTKHNLYEDARKIYKDISTKNLDWPEAIWEAWITFENTFGSVQEIEDCLDRVERAQTQVNKRRAKAAEKAAYEAMEVVAEQPAPVPAASTETETPMVVDAPVTTEAHNKRKADEDIETEDAKKPRIEQKPAPLKRDRENCTVFVAELPQGTEEDDLKSLFKDCGDIREVKITPLPNSLVATVEFNDRESVPAALTKDKKRVHGEEIAVHMAWQSTLYVTNFPEKADDALVRELFGKYGTLFDVRWPSKKFKSSRRFCYVQYTSPNSAKAALELHGQELEPGMPLSVYISNPERKKERTDIEANDRELYVAGLSKFTTKEDLEKLFSTYGPLKDVRMALDDHRNSKGFAFIEFEAPKDAVAGLAANNYELKKRRIAVTVADNRVRGKGQSGARKAEARNKSVRVKNLPPGTQEGLLQQALEKHGQVVRVEVFIDKNEAVVELESAAEAGKLLLRPEPIEFGGNVLQIVEETLSKPVASSSARGPAPFVPRSAGMSRPRAGLGSKKNRGGASLASASTRAAPSAPSFVSGGKGQDDFRKMLGSS</sequence>
<dbReference type="GO" id="GO:0003729">
    <property type="term" value="F:mRNA binding"/>
    <property type="evidence" value="ECO:0007669"/>
    <property type="project" value="TreeGrafter"/>
</dbReference>
<accession>A0AAD5YMU7</accession>
<evidence type="ECO:0000259" key="11">
    <source>
        <dbReference type="PROSITE" id="PS50102"/>
    </source>
</evidence>
<evidence type="ECO:0000256" key="7">
    <source>
        <dbReference type="ARBA" id="ARBA00093374"/>
    </source>
</evidence>
<evidence type="ECO:0000256" key="6">
    <source>
        <dbReference type="ARBA" id="ARBA00023242"/>
    </source>
</evidence>
<evidence type="ECO:0000256" key="5">
    <source>
        <dbReference type="ARBA" id="ARBA00023187"/>
    </source>
</evidence>
<evidence type="ECO:0000256" key="10">
    <source>
        <dbReference type="SAM" id="MobiDB-lite"/>
    </source>
</evidence>
<evidence type="ECO:0000313" key="12">
    <source>
        <dbReference type="EMBL" id="KAJ3490444.1"/>
    </source>
</evidence>
<dbReference type="PANTHER" id="PTHR48025:SF1">
    <property type="entry name" value="RRM DOMAIN-CONTAINING PROTEIN"/>
    <property type="match status" value="1"/>
</dbReference>
<feature type="compositionally biased region" description="Low complexity" evidence="10">
    <location>
        <begin position="996"/>
        <end position="1011"/>
    </location>
</feature>
<keyword evidence="13" id="KW-1185">Reference proteome</keyword>
<dbReference type="InterPro" id="IPR034397">
    <property type="entry name" value="Prp24_RRM1"/>
</dbReference>
<gene>
    <name evidence="12" type="ORF">NLI96_g1424</name>
</gene>
<dbReference type="CDD" id="cd12297">
    <property type="entry name" value="RRM2_Prp24"/>
    <property type="match status" value="1"/>
</dbReference>
<dbReference type="GO" id="GO:0005688">
    <property type="term" value="C:U6 snRNP"/>
    <property type="evidence" value="ECO:0007669"/>
    <property type="project" value="UniProtKB-ARBA"/>
</dbReference>
<feature type="domain" description="RRM" evidence="11">
    <location>
        <begin position="792"/>
        <end position="868"/>
    </location>
</feature>
<feature type="region of interest" description="Disordered" evidence="10">
    <location>
        <begin position="872"/>
        <end position="896"/>
    </location>
</feature>
<keyword evidence="6" id="KW-0539">Nucleus</keyword>
<keyword evidence="2" id="KW-0507">mRNA processing</keyword>
<dbReference type="GO" id="GO:0008380">
    <property type="term" value="P:RNA splicing"/>
    <property type="evidence" value="ECO:0007669"/>
    <property type="project" value="UniProtKB-KW"/>
</dbReference>
<dbReference type="InterPro" id="IPR050502">
    <property type="entry name" value="Euk_RNA-bind_prot"/>
</dbReference>
<feature type="compositionally biased region" description="Basic and acidic residues" evidence="10">
    <location>
        <begin position="1018"/>
        <end position="1029"/>
    </location>
</feature>
<dbReference type="Gene3D" id="3.30.70.330">
    <property type="match status" value="4"/>
</dbReference>
<dbReference type="PANTHER" id="PTHR48025">
    <property type="entry name" value="OS02G0815200 PROTEIN"/>
    <property type="match status" value="1"/>
</dbReference>
<dbReference type="AlphaFoldDB" id="A0AAD5YMU7"/>
<dbReference type="Pfam" id="PF00076">
    <property type="entry name" value="RRM_1"/>
    <property type="match status" value="4"/>
</dbReference>
<dbReference type="SUPFAM" id="SSF54928">
    <property type="entry name" value="RNA-binding domain, RBD"/>
    <property type="match status" value="3"/>
</dbReference>
<comment type="subcellular location">
    <subcellularLocation>
        <location evidence="1">Nucleus</location>
    </subcellularLocation>
</comment>
<dbReference type="Proteomes" id="UP001212997">
    <property type="component" value="Unassembled WGS sequence"/>
</dbReference>
<dbReference type="SUPFAM" id="SSF48452">
    <property type="entry name" value="TPR-like"/>
    <property type="match status" value="2"/>
</dbReference>